<organism evidence="2 3">
    <name type="scientific">Halogranum salarium B-1</name>
    <dbReference type="NCBI Taxonomy" id="1210908"/>
    <lineage>
        <taxon>Archaea</taxon>
        <taxon>Methanobacteriati</taxon>
        <taxon>Methanobacteriota</taxon>
        <taxon>Stenosarchaea group</taxon>
        <taxon>Halobacteria</taxon>
        <taxon>Halobacteriales</taxon>
        <taxon>Haloferacaceae</taxon>
    </lineage>
</organism>
<dbReference type="InterPro" id="IPR011042">
    <property type="entry name" value="6-blade_b-propeller_TolB-like"/>
</dbReference>
<comment type="caution">
    <text evidence="2">The sequence shown here is derived from an EMBL/GenBank/DDBJ whole genome shotgun (WGS) entry which is preliminary data.</text>
</comment>
<evidence type="ECO:0000313" key="3">
    <source>
        <dbReference type="Proteomes" id="UP000007813"/>
    </source>
</evidence>
<dbReference type="InterPro" id="IPR039535">
    <property type="entry name" value="ASST-like"/>
</dbReference>
<evidence type="ECO:0008006" key="4">
    <source>
        <dbReference type="Google" id="ProtNLM"/>
    </source>
</evidence>
<dbReference type="PANTHER" id="PTHR35340">
    <property type="entry name" value="PQQ ENZYME REPEAT PROTEIN-RELATED"/>
    <property type="match status" value="1"/>
</dbReference>
<evidence type="ECO:0000313" key="2">
    <source>
        <dbReference type="EMBL" id="EJN61310.1"/>
    </source>
</evidence>
<dbReference type="InterPro" id="IPR053143">
    <property type="entry name" value="Arylsulfate_ST"/>
</dbReference>
<gene>
    <name evidence="2" type="ORF">HSB1_03510</name>
</gene>
<dbReference type="Pfam" id="PF14269">
    <property type="entry name" value="Arylsulfotran_2"/>
    <property type="match status" value="1"/>
</dbReference>
<feature type="transmembrane region" description="Helical" evidence="1">
    <location>
        <begin position="426"/>
        <end position="446"/>
    </location>
</feature>
<dbReference type="SUPFAM" id="SSF63829">
    <property type="entry name" value="Calcium-dependent phosphotriesterase"/>
    <property type="match status" value="1"/>
</dbReference>
<sequence length="462" mass="51009">MPRSRFSSVLDARRALRVAFALVVLVAVGVLAVSYVTAPPTFPERVDSGQPVAEPANGTTVVATQGLGRKGWHQSVVGDSPGELVAVASDGSVAYYDDQYQSYWDVDPVEGTESTVMYAAAEFVPADECHASTSCYRNRILETNVSTGETEEVYSYLVRNEPSIRWHDVDRYDEDSLVVADIAEDRAFVVNTTSGIVEWQWDAQSDFSTESGGEFPTDWTHINDVEVLDDGRLMLSLRNQDRVVFVDPEQGVQKDWTLGEEDNYDILYEQHNPDYIPESEGGPAIVVADSHNNRVVEYQRVDGEWEQSWQYGDAVLQWPRDGDRLPNGHTLITDSNGDRIIEVDESGNVVWKLDVNLPYEAERLGTGDESTGGPSAVSADLQSHEAEQNSGGGLSLRSIAYAIVPGEIILGLGFVLPSWMGFTEALVLFGLLGVVGLWAVLELYWLPWSVGVSNPLRIRRKD</sequence>
<name>J2ZKR5_9EURY</name>
<dbReference type="PATRIC" id="fig|1210908.3.peg.338"/>
<dbReference type="RefSeq" id="WP_009365699.1">
    <property type="nucleotide sequence ID" value="NZ_ALJD01000002.1"/>
</dbReference>
<proteinExistence type="predicted"/>
<reference evidence="2 3" key="1">
    <citation type="journal article" date="2012" name="J. Bacteriol.">
        <title>Draft Genome Sequence of the Extremely Halophilic Archaeon Halogranum salarium B-1T.</title>
        <authorList>
            <person name="Kim K.K."/>
            <person name="Lee K.C."/>
            <person name="Lee J.S."/>
        </authorList>
    </citation>
    <scope>NUCLEOTIDE SEQUENCE [LARGE SCALE GENOMIC DNA]</scope>
    <source>
        <strain evidence="2 3">B-1</strain>
    </source>
</reference>
<keyword evidence="1" id="KW-1133">Transmembrane helix</keyword>
<keyword evidence="1" id="KW-0472">Membrane</keyword>
<feature type="transmembrane region" description="Helical" evidence="1">
    <location>
        <begin position="399"/>
        <end position="419"/>
    </location>
</feature>
<dbReference type="AlphaFoldDB" id="J2ZKR5"/>
<dbReference type="Proteomes" id="UP000007813">
    <property type="component" value="Unassembled WGS sequence"/>
</dbReference>
<accession>J2ZKR5</accession>
<dbReference type="PANTHER" id="PTHR35340:SF5">
    <property type="entry name" value="ASST-DOMAIN-CONTAINING PROTEIN"/>
    <property type="match status" value="1"/>
</dbReference>
<dbReference type="OrthoDB" id="306371at2157"/>
<protein>
    <recommendedName>
        <fullName evidence="4">Arylsulfotransferase (Asst)</fullName>
    </recommendedName>
</protein>
<evidence type="ECO:0000256" key="1">
    <source>
        <dbReference type="SAM" id="Phobius"/>
    </source>
</evidence>
<dbReference type="EMBL" id="ALJD01000002">
    <property type="protein sequence ID" value="EJN61310.1"/>
    <property type="molecule type" value="Genomic_DNA"/>
</dbReference>
<keyword evidence="1" id="KW-0812">Transmembrane</keyword>
<dbReference type="eggNOG" id="arCOG06169">
    <property type="taxonomic scope" value="Archaea"/>
</dbReference>
<dbReference type="Gene3D" id="2.120.10.30">
    <property type="entry name" value="TolB, C-terminal domain"/>
    <property type="match status" value="1"/>
</dbReference>